<dbReference type="PANTHER" id="PTHR34135:SF2">
    <property type="entry name" value="LYSOZYME"/>
    <property type="match status" value="1"/>
</dbReference>
<organism evidence="5 6">
    <name type="scientific">Oryzicola mucosus</name>
    <dbReference type="NCBI Taxonomy" id="2767425"/>
    <lineage>
        <taxon>Bacteria</taxon>
        <taxon>Pseudomonadati</taxon>
        <taxon>Pseudomonadota</taxon>
        <taxon>Alphaproteobacteria</taxon>
        <taxon>Hyphomicrobiales</taxon>
        <taxon>Phyllobacteriaceae</taxon>
        <taxon>Oryzicola</taxon>
    </lineage>
</organism>
<dbReference type="PANTHER" id="PTHR34135">
    <property type="entry name" value="LYSOZYME"/>
    <property type="match status" value="1"/>
</dbReference>
<dbReference type="InterPro" id="IPR002053">
    <property type="entry name" value="Glyco_hydro_25"/>
</dbReference>
<name>A0A8J6TZS7_9HYPH</name>
<protein>
    <submittedName>
        <fullName evidence="5">Glycoside hydrolase family 25 protein</fullName>
    </submittedName>
</protein>
<accession>A0A8J6TZS7</accession>
<dbReference type="Pfam" id="PF01183">
    <property type="entry name" value="Glyco_hydro_25"/>
    <property type="match status" value="1"/>
</dbReference>
<reference evidence="5" key="1">
    <citation type="submission" date="2020-09" db="EMBL/GenBank/DDBJ databases">
        <title>Genome seq and assembly of Tianweitania sp.</title>
        <authorList>
            <person name="Chhetri G."/>
        </authorList>
    </citation>
    <scope>NUCLEOTIDE SEQUENCE</scope>
    <source>
        <strain evidence="5">Rool2</strain>
    </source>
</reference>
<dbReference type="InterPro" id="IPR018077">
    <property type="entry name" value="Glyco_hydro_fam25_subgr"/>
</dbReference>
<dbReference type="EMBL" id="JACVVX010000006">
    <property type="protein sequence ID" value="MBD0416604.1"/>
    <property type="molecule type" value="Genomic_DNA"/>
</dbReference>
<evidence type="ECO:0000256" key="2">
    <source>
        <dbReference type="ARBA" id="ARBA00022801"/>
    </source>
</evidence>
<dbReference type="AlphaFoldDB" id="A0A8J6TZS7"/>
<gene>
    <name evidence="5" type="ORF">ICI42_18280</name>
</gene>
<dbReference type="CDD" id="cd06413">
    <property type="entry name" value="GH25_muramidase_1"/>
    <property type="match status" value="1"/>
</dbReference>
<dbReference type="InterPro" id="IPR017853">
    <property type="entry name" value="GH"/>
</dbReference>
<dbReference type="PROSITE" id="PS51904">
    <property type="entry name" value="GLYCOSYL_HYDROL_F25_2"/>
    <property type="match status" value="1"/>
</dbReference>
<dbReference type="RefSeq" id="WP_188166044.1">
    <property type="nucleotide sequence ID" value="NZ_JACVVX010000006.1"/>
</dbReference>
<dbReference type="GO" id="GO:0016052">
    <property type="term" value="P:carbohydrate catabolic process"/>
    <property type="evidence" value="ECO:0007669"/>
    <property type="project" value="TreeGrafter"/>
</dbReference>
<dbReference type="GO" id="GO:0009253">
    <property type="term" value="P:peptidoglycan catabolic process"/>
    <property type="evidence" value="ECO:0007669"/>
    <property type="project" value="InterPro"/>
</dbReference>
<comment type="caution">
    <text evidence="5">The sequence shown here is derived from an EMBL/GenBank/DDBJ whole genome shotgun (WGS) entry which is preliminary data.</text>
</comment>
<dbReference type="Gene3D" id="3.20.20.80">
    <property type="entry name" value="Glycosidases"/>
    <property type="match status" value="1"/>
</dbReference>
<feature type="chain" id="PRO_5035154223" evidence="4">
    <location>
        <begin position="18"/>
        <end position="335"/>
    </location>
</feature>
<evidence type="ECO:0000256" key="4">
    <source>
        <dbReference type="SAM" id="SignalP"/>
    </source>
</evidence>
<comment type="similarity">
    <text evidence="1">Belongs to the glycosyl hydrolase 25 family.</text>
</comment>
<dbReference type="Proteomes" id="UP000643405">
    <property type="component" value="Unassembled WGS sequence"/>
</dbReference>
<keyword evidence="3" id="KW-0326">Glycosidase</keyword>
<evidence type="ECO:0000256" key="1">
    <source>
        <dbReference type="ARBA" id="ARBA00010646"/>
    </source>
</evidence>
<evidence type="ECO:0000256" key="3">
    <source>
        <dbReference type="ARBA" id="ARBA00023295"/>
    </source>
</evidence>
<feature type="signal peptide" evidence="4">
    <location>
        <begin position="1"/>
        <end position="17"/>
    </location>
</feature>
<keyword evidence="4" id="KW-0732">Signal</keyword>
<dbReference type="SMART" id="SM00641">
    <property type="entry name" value="Glyco_25"/>
    <property type="match status" value="1"/>
</dbReference>
<dbReference type="GO" id="GO:0003796">
    <property type="term" value="F:lysozyme activity"/>
    <property type="evidence" value="ECO:0007669"/>
    <property type="project" value="InterPro"/>
</dbReference>
<keyword evidence="6" id="KW-1185">Reference proteome</keyword>
<evidence type="ECO:0000313" key="5">
    <source>
        <dbReference type="EMBL" id="MBD0416604.1"/>
    </source>
</evidence>
<dbReference type="PROSITE" id="PS51257">
    <property type="entry name" value="PROKAR_LIPOPROTEIN"/>
    <property type="match status" value="1"/>
</dbReference>
<keyword evidence="2 5" id="KW-0378">Hydrolase</keyword>
<dbReference type="SUPFAM" id="SSF51445">
    <property type="entry name" value="(Trans)glycosidases"/>
    <property type="match status" value="1"/>
</dbReference>
<evidence type="ECO:0000313" key="6">
    <source>
        <dbReference type="Proteomes" id="UP000643405"/>
    </source>
</evidence>
<sequence>MRTPRFLASLLVFPLLAGCTSSSSMDVLQLQRPSMETTSAISTAPVPPADIASVLAEIDEQPQMASVTDAGSASPQPPVPLAALASAPRPSKAAALLGGISVSPRQFRDAKPIDFGRSSPKNLAVHGVDVSRWQGNIDWQRLRSQGANFAYIKATDGGDHLDPMFKTNWRLAKAAGLRRGAYHFFYWCRVASDQADWFIRNVPRDPDALPPVIDVEYNGQSSCKRRLSPEKVREKMQVFMDRLEKHYGKRPVIYTAPDFYKDNLRGAFLDYPFWLRAVAQHPSKVYPGREWVFWQYSGSGLSHGVTGKIDLNVFHGTEEQWRRWLGVQKMMAKAD</sequence>
<proteinExistence type="inferred from homology"/>
<dbReference type="GO" id="GO:0016998">
    <property type="term" value="P:cell wall macromolecule catabolic process"/>
    <property type="evidence" value="ECO:0007669"/>
    <property type="project" value="InterPro"/>
</dbReference>